<keyword evidence="9 11" id="KW-0057">Aromatic amino acid biosynthesis</keyword>
<dbReference type="RefSeq" id="WP_049253936.1">
    <property type="nucleotide sequence ID" value="NZ_BTPO01000002.1"/>
</dbReference>
<dbReference type="GO" id="GO:0005524">
    <property type="term" value="F:ATP binding"/>
    <property type="evidence" value="ECO:0007669"/>
    <property type="project" value="UniProtKB-UniRule"/>
</dbReference>
<comment type="cofactor">
    <cofactor evidence="11">
        <name>Mg(2+)</name>
        <dbReference type="ChEBI" id="CHEBI:18420"/>
    </cofactor>
    <text evidence="11">Binds 1 Mg(2+) ion per subunit.</text>
</comment>
<keyword evidence="11" id="KW-0479">Metal-binding</keyword>
<reference evidence="12 13" key="1">
    <citation type="submission" date="2018-06" db="EMBL/GenBank/DDBJ databases">
        <authorList>
            <consortium name="Pathogen Informatics"/>
            <person name="Doyle S."/>
        </authorList>
    </citation>
    <scope>NUCLEOTIDE SEQUENCE [LARGE SCALE GENOMIC DNA]</scope>
    <source>
        <strain evidence="12 13">NCTC10660</strain>
    </source>
</reference>
<dbReference type="Gene3D" id="3.40.50.300">
    <property type="entry name" value="P-loop containing nucleotide triphosphate hydrolases"/>
    <property type="match status" value="1"/>
</dbReference>
<feature type="binding site" evidence="11">
    <location>
        <begin position="15"/>
        <end position="20"/>
    </location>
    <ligand>
        <name>ATP</name>
        <dbReference type="ChEBI" id="CHEBI:30616"/>
    </ligand>
</feature>
<dbReference type="GO" id="GO:0000287">
    <property type="term" value="F:magnesium ion binding"/>
    <property type="evidence" value="ECO:0007669"/>
    <property type="project" value="UniProtKB-UniRule"/>
</dbReference>
<evidence type="ECO:0000313" key="12">
    <source>
        <dbReference type="EMBL" id="STZ67611.1"/>
    </source>
</evidence>
<gene>
    <name evidence="11 12" type="primary">aroK</name>
    <name evidence="12" type="ORF">NCTC10660_01095</name>
</gene>
<evidence type="ECO:0000256" key="3">
    <source>
        <dbReference type="ARBA" id="ARBA00012154"/>
    </source>
</evidence>
<feature type="binding site" evidence="11">
    <location>
        <position position="140"/>
    </location>
    <ligand>
        <name>substrate</name>
    </ligand>
</feature>
<comment type="caution">
    <text evidence="11">Lacks conserved residue(s) required for the propagation of feature annotation.</text>
</comment>
<dbReference type="InterPro" id="IPR027417">
    <property type="entry name" value="P-loop_NTPase"/>
</dbReference>
<dbReference type="InterPro" id="IPR031322">
    <property type="entry name" value="Shikimate/glucono_kinase"/>
</dbReference>
<feature type="binding site" evidence="11">
    <location>
        <position position="61"/>
    </location>
    <ligand>
        <name>substrate</name>
    </ligand>
</feature>
<dbReference type="SUPFAM" id="SSF52540">
    <property type="entry name" value="P-loop containing nucleoside triphosphate hydrolases"/>
    <property type="match status" value="1"/>
</dbReference>
<comment type="pathway">
    <text evidence="1 11">Metabolic intermediate biosynthesis; chorismate biosynthesis; chorismate from D-erythrose 4-phosphate and phosphoenolpyruvate: step 5/7.</text>
</comment>
<evidence type="ECO:0000256" key="6">
    <source>
        <dbReference type="ARBA" id="ARBA00022741"/>
    </source>
</evidence>
<proteinExistence type="inferred from homology"/>
<dbReference type="PROSITE" id="PS01128">
    <property type="entry name" value="SHIKIMATE_KINASE"/>
    <property type="match status" value="1"/>
</dbReference>
<comment type="catalytic activity">
    <reaction evidence="10 11">
        <text>shikimate + ATP = 3-phosphoshikimate + ADP + H(+)</text>
        <dbReference type="Rhea" id="RHEA:13121"/>
        <dbReference type="ChEBI" id="CHEBI:15378"/>
        <dbReference type="ChEBI" id="CHEBI:30616"/>
        <dbReference type="ChEBI" id="CHEBI:36208"/>
        <dbReference type="ChEBI" id="CHEBI:145989"/>
        <dbReference type="ChEBI" id="CHEBI:456216"/>
        <dbReference type="EC" id="2.7.1.71"/>
    </reaction>
</comment>
<dbReference type="Pfam" id="PF01202">
    <property type="entry name" value="SKI"/>
    <property type="match status" value="1"/>
</dbReference>
<organism evidence="12 13">
    <name type="scientific">Neisseria elongata</name>
    <dbReference type="NCBI Taxonomy" id="495"/>
    <lineage>
        <taxon>Bacteria</taxon>
        <taxon>Pseudomonadati</taxon>
        <taxon>Pseudomonadota</taxon>
        <taxon>Betaproteobacteria</taxon>
        <taxon>Neisseriales</taxon>
        <taxon>Neisseriaceae</taxon>
        <taxon>Neisseria</taxon>
    </lineage>
</organism>
<dbReference type="AlphaFoldDB" id="A0A378TXW2"/>
<dbReference type="EMBL" id="UGQW01000002">
    <property type="protein sequence ID" value="STZ67611.1"/>
    <property type="molecule type" value="Genomic_DNA"/>
</dbReference>
<feature type="binding site" evidence="11">
    <location>
        <position position="37"/>
    </location>
    <ligand>
        <name>substrate</name>
    </ligand>
</feature>
<accession>A0A378TXW2</accession>
<feature type="binding site" evidence="11">
    <location>
        <position position="121"/>
    </location>
    <ligand>
        <name>ATP</name>
        <dbReference type="ChEBI" id="CHEBI:30616"/>
    </ligand>
</feature>
<dbReference type="UniPathway" id="UPA00053">
    <property type="reaction ID" value="UER00088"/>
</dbReference>
<dbReference type="HAMAP" id="MF_00109">
    <property type="entry name" value="Shikimate_kinase"/>
    <property type="match status" value="1"/>
</dbReference>
<evidence type="ECO:0000313" key="13">
    <source>
        <dbReference type="Proteomes" id="UP000254927"/>
    </source>
</evidence>
<keyword evidence="7 11" id="KW-0418">Kinase</keyword>
<evidence type="ECO:0000256" key="2">
    <source>
        <dbReference type="ARBA" id="ARBA00006997"/>
    </source>
</evidence>
<evidence type="ECO:0000256" key="4">
    <source>
        <dbReference type="ARBA" id="ARBA00022605"/>
    </source>
</evidence>
<keyword evidence="11" id="KW-0460">Magnesium</keyword>
<evidence type="ECO:0000256" key="5">
    <source>
        <dbReference type="ARBA" id="ARBA00022679"/>
    </source>
</evidence>
<comment type="similarity">
    <text evidence="2 11">Belongs to the shikimate kinase family.</text>
</comment>
<protein>
    <recommendedName>
        <fullName evidence="3 11">Shikimate kinase</fullName>
        <shortName evidence="11">SK</shortName>
        <ecNumber evidence="3 11">2.7.1.71</ecNumber>
    </recommendedName>
</protein>
<keyword evidence="5 11" id="KW-0808">Transferase</keyword>
<feature type="binding site" evidence="11">
    <location>
        <position position="19"/>
    </location>
    <ligand>
        <name>Mg(2+)</name>
        <dbReference type="ChEBI" id="CHEBI:18420"/>
    </ligand>
</feature>
<feature type="binding site" evidence="11">
    <location>
        <position position="83"/>
    </location>
    <ligand>
        <name>substrate</name>
    </ligand>
</feature>
<dbReference type="GO" id="GO:0008652">
    <property type="term" value="P:amino acid biosynthetic process"/>
    <property type="evidence" value="ECO:0007669"/>
    <property type="project" value="UniProtKB-KW"/>
</dbReference>
<evidence type="ECO:0000256" key="1">
    <source>
        <dbReference type="ARBA" id="ARBA00004842"/>
    </source>
</evidence>
<evidence type="ECO:0000256" key="11">
    <source>
        <dbReference type="HAMAP-Rule" id="MF_00109"/>
    </source>
</evidence>
<dbReference type="GO" id="GO:0004765">
    <property type="term" value="F:shikimate kinase activity"/>
    <property type="evidence" value="ECO:0007669"/>
    <property type="project" value="UniProtKB-UniRule"/>
</dbReference>
<keyword evidence="6 11" id="KW-0547">Nucleotide-binding</keyword>
<evidence type="ECO:0000256" key="8">
    <source>
        <dbReference type="ARBA" id="ARBA00022840"/>
    </source>
</evidence>
<evidence type="ECO:0000256" key="10">
    <source>
        <dbReference type="ARBA" id="ARBA00048567"/>
    </source>
</evidence>
<dbReference type="GeneID" id="93353372"/>
<dbReference type="GO" id="GO:0009073">
    <property type="term" value="P:aromatic amino acid family biosynthetic process"/>
    <property type="evidence" value="ECO:0007669"/>
    <property type="project" value="UniProtKB-KW"/>
</dbReference>
<evidence type="ECO:0000256" key="9">
    <source>
        <dbReference type="ARBA" id="ARBA00023141"/>
    </source>
</evidence>
<dbReference type="GO" id="GO:0009423">
    <property type="term" value="P:chorismate biosynthetic process"/>
    <property type="evidence" value="ECO:0007669"/>
    <property type="project" value="UniProtKB-UniRule"/>
</dbReference>
<keyword evidence="11" id="KW-0963">Cytoplasm</keyword>
<keyword evidence="4 11" id="KW-0028">Amino-acid biosynthesis</keyword>
<comment type="function">
    <text evidence="11">Catalyzes the specific phosphorylation of the 3-hydroxyl group of shikimic acid using ATP as a cosubstrate.</text>
</comment>
<comment type="subunit">
    <text evidence="11">Monomer.</text>
</comment>
<dbReference type="CDD" id="cd00464">
    <property type="entry name" value="SK"/>
    <property type="match status" value="1"/>
</dbReference>
<sequence>MHTKTHNIFFVGLMGAGKTTLGRQLAKQLERPFYDSDQIICERTGVSIPTIFEMEGEEGFRLRETAVIDEMTALSGIVLATGGGAVTREENRRCLRGRGTVVYLHAKPEVLLERTRYDKNRPLLQVADPLAKLEALYAARDPLYRQTAHLVVEAGGGNCQKTAAAILHMLQD</sequence>
<dbReference type="PRINTS" id="PR01100">
    <property type="entry name" value="SHIKIMTKNASE"/>
</dbReference>
<dbReference type="GO" id="GO:0005829">
    <property type="term" value="C:cytosol"/>
    <property type="evidence" value="ECO:0007669"/>
    <property type="project" value="TreeGrafter"/>
</dbReference>
<dbReference type="Proteomes" id="UP000254927">
    <property type="component" value="Unassembled WGS sequence"/>
</dbReference>
<comment type="subcellular location">
    <subcellularLocation>
        <location evidence="11">Cytoplasm</location>
    </subcellularLocation>
</comment>
<dbReference type="PANTHER" id="PTHR21087:SF16">
    <property type="entry name" value="SHIKIMATE KINASE 1, CHLOROPLASTIC"/>
    <property type="match status" value="1"/>
</dbReference>
<name>A0A378TXW2_NEIEL</name>
<dbReference type="InterPro" id="IPR000623">
    <property type="entry name" value="Shikimate_kinase/TSH1"/>
</dbReference>
<dbReference type="EC" id="2.7.1.71" evidence="3 11"/>
<evidence type="ECO:0000256" key="7">
    <source>
        <dbReference type="ARBA" id="ARBA00022777"/>
    </source>
</evidence>
<keyword evidence="8 11" id="KW-0067">ATP-binding</keyword>
<dbReference type="PANTHER" id="PTHR21087">
    <property type="entry name" value="SHIKIMATE KINASE"/>
    <property type="match status" value="1"/>
</dbReference>
<dbReference type="InterPro" id="IPR023000">
    <property type="entry name" value="Shikimate_kinase_CS"/>
</dbReference>